<proteinExistence type="predicted"/>
<feature type="region of interest" description="Disordered" evidence="1">
    <location>
        <begin position="485"/>
        <end position="504"/>
    </location>
</feature>
<name>A0AAU7UJ70_9MICO</name>
<accession>A0AAU7UJ70</accession>
<dbReference type="KEGG" id="bkr:AAFP32_12760"/>
<sequence length="602" mass="66054">MPDLKLFHFDIPTWGNYGDKALFPVVRDAFRMLGSGGADGVSSTSGRAGGGMWQSGNEVDFTSAAALRREVDLALVERINSAADAVVIGGGGLFPQDTNPNRLSGWQWKISAEALAAIEVPLIIYALGDNRFPGQPEFDERMHSHVSRVLDQSVFFGLRNTGSMRTMSRFLGVDGSYDRRLPNQALAAGQASESQVGTISRSEAIRFQPCPTTIAGLLYEPLIDRRPDPSQKVLAIQMLVHPRQQAAGFDAEVIHQATIEAARMLVAKDWTILSVPFHPDDAEVSRQLLAEVPEVEEVRLHGPNVGFFAGFDLFASIPYVLGGRGHAQMIPFGVGSIPISLDLHAKLGYFAEDIGHPEFVVPVAPEGMADESDIGSETGCETARRALTLAQRIVDTVERAYAQGNDLQCELLSTRQDLFDLTRDNHEVIHDLLRPGSRPASTETTAGQLPGSEKLRTSVDIRAEEFHLAAVAEAEEFSAAQTRDLTKVRREHKKKLESLATHSKGLETERENLRAELNHKESQLERQSAELDARTTELDAQTAERNRHAVAAAGLGKQLDETKALLRSVNDRTATAEAKVLIDKTAHGLTWRARRIKRAFKR</sequence>
<gene>
    <name evidence="2" type="ORF">AAFP32_12760</name>
</gene>
<reference evidence="2" key="1">
    <citation type="submission" date="2024-06" db="EMBL/GenBank/DDBJ databases">
        <title>Brevibacterium koreense sp. nov., isolated from jogae-jeotgal, a Korean fermented seafood.</title>
        <authorList>
            <person name="Whon T.W."/>
            <person name="Nam S."/>
            <person name="Kim Y."/>
        </authorList>
    </citation>
    <scope>NUCLEOTIDE SEQUENCE</scope>
    <source>
        <strain evidence="2">CBA3109</strain>
    </source>
</reference>
<dbReference type="EMBL" id="CP158281">
    <property type="protein sequence ID" value="XBV88423.1"/>
    <property type="molecule type" value="Genomic_DNA"/>
</dbReference>
<evidence type="ECO:0000256" key="1">
    <source>
        <dbReference type="SAM" id="MobiDB-lite"/>
    </source>
</evidence>
<evidence type="ECO:0008006" key="3">
    <source>
        <dbReference type="Google" id="ProtNLM"/>
    </source>
</evidence>
<dbReference type="RefSeq" id="WP_350269447.1">
    <property type="nucleotide sequence ID" value="NZ_CP158281.1"/>
</dbReference>
<protein>
    <recommendedName>
        <fullName evidence="3">Polysaccharide pyruvyl transferase domain-containing protein</fullName>
    </recommendedName>
</protein>
<evidence type="ECO:0000313" key="2">
    <source>
        <dbReference type="EMBL" id="XBV88423.1"/>
    </source>
</evidence>
<dbReference type="AlphaFoldDB" id="A0AAU7UJ70"/>
<organism evidence="2">
    <name type="scientific">Brevibacterium koreense</name>
    <dbReference type="NCBI Taxonomy" id="3140787"/>
    <lineage>
        <taxon>Bacteria</taxon>
        <taxon>Bacillati</taxon>
        <taxon>Actinomycetota</taxon>
        <taxon>Actinomycetes</taxon>
        <taxon>Micrococcales</taxon>
        <taxon>Brevibacteriaceae</taxon>
        <taxon>Brevibacterium</taxon>
    </lineage>
</organism>